<dbReference type="Proteomes" id="UP001056120">
    <property type="component" value="Linkage Group LG09"/>
</dbReference>
<comment type="caution">
    <text evidence="1">The sequence shown here is derived from an EMBL/GenBank/DDBJ whole genome shotgun (WGS) entry which is preliminary data.</text>
</comment>
<protein>
    <submittedName>
        <fullName evidence="1">Uncharacterized protein</fullName>
    </submittedName>
</protein>
<accession>A0ACB9IBP7</accession>
<reference evidence="1 2" key="2">
    <citation type="journal article" date="2022" name="Mol. Ecol. Resour.">
        <title>The genomes of chicory, endive, great burdock and yacon provide insights into Asteraceae paleo-polyploidization history and plant inulin production.</title>
        <authorList>
            <person name="Fan W."/>
            <person name="Wang S."/>
            <person name="Wang H."/>
            <person name="Wang A."/>
            <person name="Jiang F."/>
            <person name="Liu H."/>
            <person name="Zhao H."/>
            <person name="Xu D."/>
            <person name="Zhang Y."/>
        </authorList>
    </citation>
    <scope>NUCLEOTIDE SEQUENCE [LARGE SCALE GENOMIC DNA]</scope>
    <source>
        <strain evidence="2">cv. Yunnan</strain>
        <tissue evidence="1">Leaves</tissue>
    </source>
</reference>
<evidence type="ECO:0000313" key="1">
    <source>
        <dbReference type="EMBL" id="KAI3805689.1"/>
    </source>
</evidence>
<sequence length="524" mass="59919">MDSIFNLEETKRSSLLQQIIESFGFTYICLWSHFPHHSNCLIFIDGVYKEENINQASSSSGSSLAMRSFLDYQKSMFLIDNYSGTVPGFAFMHNLAYMERKGLELLKMASNSAQLQFYQEARIKTAIFMGCENGEIELGMSNDSSQINFEIELKKLFPGDFPQEVLTQPLDQTRPSSSSSSLRSLSMENNVDYPPFLFNMLQTTSYMPEIYGFKEPYLEQQAPNQTPSSSTMRPEDQDLEQTLIQIRTNQSIPSREHEEAEMTRAILAAISSTSSPPFSSHQHQAPRVASAFNRYRTHLGPTKRVQNRQNLNRRSLSFFRNLNEARAQQEYQMVHTTRPTSNQLHHMMSERKRREKLNESFQALRSVLPPGSKKDKASVLLNIKEYIGSLKSQVEELNKRNKILEANEHSGQEILHQDSNVHSGDQRLVIGITDVEESTSESRVVDMEVNVRGDSVLADLVVRVLQFMKQVENVTGMSIDARTRMLETQTTTNRVVLRLRIQGSEWDISSFQEAVTRVLEDLPQ</sequence>
<reference evidence="2" key="1">
    <citation type="journal article" date="2022" name="Mol. Ecol. Resour.">
        <title>The genomes of chicory, endive, great burdock and yacon provide insights into Asteraceae palaeo-polyploidization history and plant inulin production.</title>
        <authorList>
            <person name="Fan W."/>
            <person name="Wang S."/>
            <person name="Wang H."/>
            <person name="Wang A."/>
            <person name="Jiang F."/>
            <person name="Liu H."/>
            <person name="Zhao H."/>
            <person name="Xu D."/>
            <person name="Zhang Y."/>
        </authorList>
    </citation>
    <scope>NUCLEOTIDE SEQUENCE [LARGE SCALE GENOMIC DNA]</scope>
    <source>
        <strain evidence="2">cv. Yunnan</strain>
    </source>
</reference>
<organism evidence="1 2">
    <name type="scientific">Smallanthus sonchifolius</name>
    <dbReference type="NCBI Taxonomy" id="185202"/>
    <lineage>
        <taxon>Eukaryota</taxon>
        <taxon>Viridiplantae</taxon>
        <taxon>Streptophyta</taxon>
        <taxon>Embryophyta</taxon>
        <taxon>Tracheophyta</taxon>
        <taxon>Spermatophyta</taxon>
        <taxon>Magnoliopsida</taxon>
        <taxon>eudicotyledons</taxon>
        <taxon>Gunneridae</taxon>
        <taxon>Pentapetalae</taxon>
        <taxon>asterids</taxon>
        <taxon>campanulids</taxon>
        <taxon>Asterales</taxon>
        <taxon>Asteraceae</taxon>
        <taxon>Asteroideae</taxon>
        <taxon>Heliantheae alliance</taxon>
        <taxon>Millerieae</taxon>
        <taxon>Smallanthus</taxon>
    </lineage>
</organism>
<dbReference type="EMBL" id="CM042026">
    <property type="protein sequence ID" value="KAI3805689.1"/>
    <property type="molecule type" value="Genomic_DNA"/>
</dbReference>
<keyword evidence="2" id="KW-1185">Reference proteome</keyword>
<proteinExistence type="predicted"/>
<gene>
    <name evidence="1" type="ORF">L1987_28279</name>
</gene>
<name>A0ACB9IBP7_9ASTR</name>
<evidence type="ECO:0000313" key="2">
    <source>
        <dbReference type="Proteomes" id="UP001056120"/>
    </source>
</evidence>